<gene>
    <name evidence="9" type="ORF">P167DRAFT_559933</name>
</gene>
<dbReference type="Pfam" id="PF00775">
    <property type="entry name" value="Dioxygenase_C"/>
    <property type="match status" value="1"/>
</dbReference>
<keyword evidence="5" id="KW-0560">Oxidoreductase</keyword>
<feature type="domain" description="Catechol dioxygenase N-terminal" evidence="8">
    <location>
        <begin position="32"/>
        <end position="106"/>
    </location>
</feature>
<evidence type="ECO:0000256" key="4">
    <source>
        <dbReference type="ARBA" id="ARBA00022964"/>
    </source>
</evidence>
<evidence type="ECO:0000313" key="10">
    <source>
        <dbReference type="Proteomes" id="UP000277580"/>
    </source>
</evidence>
<evidence type="ECO:0000256" key="5">
    <source>
        <dbReference type="ARBA" id="ARBA00023002"/>
    </source>
</evidence>
<dbReference type="Pfam" id="PF04444">
    <property type="entry name" value="Dioxygenase_N"/>
    <property type="match status" value="1"/>
</dbReference>
<dbReference type="EMBL" id="ML119147">
    <property type="protein sequence ID" value="RPB09944.1"/>
    <property type="molecule type" value="Genomic_DNA"/>
</dbReference>
<evidence type="ECO:0000256" key="1">
    <source>
        <dbReference type="ARBA" id="ARBA00001965"/>
    </source>
</evidence>
<dbReference type="SUPFAM" id="SSF49482">
    <property type="entry name" value="Aromatic compound dioxygenase"/>
    <property type="match status" value="1"/>
</dbReference>
<dbReference type="InterPro" id="IPR039390">
    <property type="entry name" value="1_2-HQD/HQD"/>
</dbReference>
<proteinExistence type="inferred from homology"/>
<dbReference type="GO" id="GO:0008199">
    <property type="term" value="F:ferric iron binding"/>
    <property type="evidence" value="ECO:0007669"/>
    <property type="project" value="InterPro"/>
</dbReference>
<dbReference type="InterPro" id="IPR050770">
    <property type="entry name" value="Intradiol_RC_Dioxygenase"/>
</dbReference>
<evidence type="ECO:0000256" key="3">
    <source>
        <dbReference type="ARBA" id="ARBA00022723"/>
    </source>
</evidence>
<keyword evidence="3" id="KW-0479">Metal-binding</keyword>
<dbReference type="Proteomes" id="UP000277580">
    <property type="component" value="Unassembled WGS sequence"/>
</dbReference>
<dbReference type="InterPro" id="IPR007535">
    <property type="entry name" value="Catechol_dOase_N"/>
</dbReference>
<dbReference type="Gene3D" id="2.60.130.10">
    <property type="entry name" value="Aromatic compound dioxygenase"/>
    <property type="match status" value="1"/>
</dbReference>
<dbReference type="PANTHER" id="PTHR33711:SF7">
    <property type="entry name" value="INTRADIOL RING-CLEAVAGE DIOXYGENASES DOMAIN-CONTAINING PROTEIN-RELATED"/>
    <property type="match status" value="1"/>
</dbReference>
<organism evidence="9 10">
    <name type="scientific">Morchella conica CCBAS932</name>
    <dbReference type="NCBI Taxonomy" id="1392247"/>
    <lineage>
        <taxon>Eukaryota</taxon>
        <taxon>Fungi</taxon>
        <taxon>Dikarya</taxon>
        <taxon>Ascomycota</taxon>
        <taxon>Pezizomycotina</taxon>
        <taxon>Pezizomycetes</taxon>
        <taxon>Pezizales</taxon>
        <taxon>Morchellaceae</taxon>
        <taxon>Morchella</taxon>
    </lineage>
</organism>
<dbReference type="CDD" id="cd03461">
    <property type="entry name" value="1_2-HQD"/>
    <property type="match status" value="1"/>
</dbReference>
<feature type="domain" description="Intradiol ring-cleavage dioxygenases" evidence="7">
    <location>
        <begin position="132"/>
        <end position="272"/>
    </location>
</feature>
<dbReference type="GO" id="GO:0009712">
    <property type="term" value="P:catechol-containing compound metabolic process"/>
    <property type="evidence" value="ECO:0007669"/>
    <property type="project" value="InterPro"/>
</dbReference>
<evidence type="ECO:0000259" key="8">
    <source>
        <dbReference type="Pfam" id="PF04444"/>
    </source>
</evidence>
<dbReference type="InterPro" id="IPR015889">
    <property type="entry name" value="Intradiol_dOase_core"/>
</dbReference>
<accession>A0A3N4KHB0</accession>
<sequence>MDPTKVTIPPMKDLTDENITANTHIINSQGPDKRLQFLMHSLVSHLHDFARETRLTTDEWMGAIHFLTATGQKCTDTRQEFILLSDTLGLSMLVDAMNHPKPPGATEGTVLGPFHTHDALEFENGESICSAGKGEAMLVLCTLRDTAGRPVVGASVDIWETDETGHYDTQYADRGGPDCRGILRSGEDGFWFKGIRPVPYPVPTDGPVGDMLLKLKRHAYRPSHMHFKINAPGFDELVTALYVRGDPYETSDAVFGVKSSLIIDLRKIEDAALAAKHGMQVGDWLLVHDFVIITNEESDALRRAQAKEALRKLGSVAMLNSDGLPTAAELD</sequence>
<dbReference type="STRING" id="1392247.A0A3N4KHB0"/>
<evidence type="ECO:0000256" key="2">
    <source>
        <dbReference type="ARBA" id="ARBA00007825"/>
    </source>
</evidence>
<evidence type="ECO:0000313" key="9">
    <source>
        <dbReference type="EMBL" id="RPB09944.1"/>
    </source>
</evidence>
<keyword evidence="4 9" id="KW-0223">Dioxygenase</keyword>
<dbReference type="AlphaFoldDB" id="A0A3N4KHB0"/>
<comment type="cofactor">
    <cofactor evidence="1">
        <name>Fe(3+)</name>
        <dbReference type="ChEBI" id="CHEBI:29034"/>
    </cofactor>
</comment>
<dbReference type="GO" id="GO:0018576">
    <property type="term" value="F:catechol 1,2-dioxygenase activity"/>
    <property type="evidence" value="ECO:0007669"/>
    <property type="project" value="InterPro"/>
</dbReference>
<name>A0A3N4KHB0_9PEZI</name>
<evidence type="ECO:0000259" key="7">
    <source>
        <dbReference type="Pfam" id="PF00775"/>
    </source>
</evidence>
<comment type="similarity">
    <text evidence="2">Belongs to the intradiol ring-cleavage dioxygenase family.</text>
</comment>
<evidence type="ECO:0000256" key="6">
    <source>
        <dbReference type="ARBA" id="ARBA00023004"/>
    </source>
</evidence>
<dbReference type="InterPro" id="IPR000627">
    <property type="entry name" value="Intradiol_dOase_C"/>
</dbReference>
<dbReference type="InParanoid" id="A0A3N4KHB0"/>
<protein>
    <submittedName>
        <fullName evidence="9">Aromatic compound dioxygenase</fullName>
    </submittedName>
</protein>
<keyword evidence="6" id="KW-0408">Iron</keyword>
<dbReference type="PANTHER" id="PTHR33711">
    <property type="entry name" value="DIOXYGENASE, PUTATIVE (AFU_ORTHOLOGUE AFUA_2G02910)-RELATED"/>
    <property type="match status" value="1"/>
</dbReference>
<dbReference type="OrthoDB" id="5238185at2759"/>
<reference evidence="9 10" key="1">
    <citation type="journal article" date="2018" name="Nat. Ecol. Evol.">
        <title>Pezizomycetes genomes reveal the molecular basis of ectomycorrhizal truffle lifestyle.</title>
        <authorList>
            <person name="Murat C."/>
            <person name="Payen T."/>
            <person name="Noel B."/>
            <person name="Kuo A."/>
            <person name="Morin E."/>
            <person name="Chen J."/>
            <person name="Kohler A."/>
            <person name="Krizsan K."/>
            <person name="Balestrini R."/>
            <person name="Da Silva C."/>
            <person name="Montanini B."/>
            <person name="Hainaut M."/>
            <person name="Levati E."/>
            <person name="Barry K.W."/>
            <person name="Belfiori B."/>
            <person name="Cichocki N."/>
            <person name="Clum A."/>
            <person name="Dockter R.B."/>
            <person name="Fauchery L."/>
            <person name="Guy J."/>
            <person name="Iotti M."/>
            <person name="Le Tacon F."/>
            <person name="Lindquist E.A."/>
            <person name="Lipzen A."/>
            <person name="Malagnac F."/>
            <person name="Mello A."/>
            <person name="Molinier V."/>
            <person name="Miyauchi S."/>
            <person name="Poulain J."/>
            <person name="Riccioni C."/>
            <person name="Rubini A."/>
            <person name="Sitrit Y."/>
            <person name="Splivallo R."/>
            <person name="Traeger S."/>
            <person name="Wang M."/>
            <person name="Zifcakova L."/>
            <person name="Wipf D."/>
            <person name="Zambonelli A."/>
            <person name="Paolocci F."/>
            <person name="Nowrousian M."/>
            <person name="Ottonello S."/>
            <person name="Baldrian P."/>
            <person name="Spatafora J.W."/>
            <person name="Henrissat B."/>
            <person name="Nagy L.G."/>
            <person name="Aury J.M."/>
            <person name="Wincker P."/>
            <person name="Grigoriev I.V."/>
            <person name="Bonfante P."/>
            <person name="Martin F.M."/>
        </authorList>
    </citation>
    <scope>NUCLEOTIDE SEQUENCE [LARGE SCALE GENOMIC DNA]</scope>
    <source>
        <strain evidence="9 10">CCBAS932</strain>
    </source>
</reference>
<keyword evidence="10" id="KW-1185">Reference proteome</keyword>